<comment type="caution">
    <text evidence="2">The sequence shown here is derived from an EMBL/GenBank/DDBJ whole genome shotgun (WGS) entry which is preliminary data.</text>
</comment>
<evidence type="ECO:0000256" key="1">
    <source>
        <dbReference type="SAM" id="Phobius"/>
    </source>
</evidence>
<dbReference type="EMBL" id="QNRR01000002">
    <property type="protein sequence ID" value="RBP46252.1"/>
    <property type="molecule type" value="Genomic_DNA"/>
</dbReference>
<keyword evidence="1" id="KW-1133">Transmembrane helix</keyword>
<reference evidence="2 3" key="1">
    <citation type="submission" date="2018-06" db="EMBL/GenBank/DDBJ databases">
        <title>Genomic Encyclopedia of Type Strains, Phase IV (KMG-IV): sequencing the most valuable type-strain genomes for metagenomic binning, comparative biology and taxonomic classification.</title>
        <authorList>
            <person name="Goeker M."/>
        </authorList>
    </citation>
    <scope>NUCLEOTIDE SEQUENCE [LARGE SCALE GENOMIC DNA]</scope>
    <source>
        <strain evidence="2 3">DSM 25532</strain>
    </source>
</reference>
<organism evidence="2 3">
    <name type="scientific">Roseimicrobium gellanilyticum</name>
    <dbReference type="NCBI Taxonomy" id="748857"/>
    <lineage>
        <taxon>Bacteria</taxon>
        <taxon>Pseudomonadati</taxon>
        <taxon>Verrucomicrobiota</taxon>
        <taxon>Verrucomicrobiia</taxon>
        <taxon>Verrucomicrobiales</taxon>
        <taxon>Verrucomicrobiaceae</taxon>
        <taxon>Roseimicrobium</taxon>
    </lineage>
</organism>
<proteinExistence type="predicted"/>
<keyword evidence="1" id="KW-0472">Membrane</keyword>
<sequence>MQKHPPSITTRAFSLPEVALSLGIATTALLTLISLLPFGLDTLRESSSKQAEARILQSVLDRYQSGIWMEKDSAGGTGNVLLKDRLLYFDQTGTEMEDASSVECDYVVQIHIDGPPTLHGDASDNPYLRRVRVRVSDRPNDPQRAFADGSGHYHEHSVWIALLDQTGPLMGPLHSSEL</sequence>
<dbReference type="Proteomes" id="UP000253426">
    <property type="component" value="Unassembled WGS sequence"/>
</dbReference>
<gene>
    <name evidence="2" type="ORF">DES53_102639</name>
</gene>
<evidence type="ECO:0000313" key="2">
    <source>
        <dbReference type="EMBL" id="RBP46252.1"/>
    </source>
</evidence>
<feature type="transmembrane region" description="Helical" evidence="1">
    <location>
        <begin position="20"/>
        <end position="40"/>
    </location>
</feature>
<keyword evidence="1" id="KW-0812">Transmembrane</keyword>
<keyword evidence="3" id="KW-1185">Reference proteome</keyword>
<dbReference type="OrthoDB" id="191431at2"/>
<accession>A0A366HRF5</accession>
<dbReference type="AlphaFoldDB" id="A0A366HRF5"/>
<protein>
    <submittedName>
        <fullName evidence="2">Uncharacterized protein (TIGR02598 family)</fullName>
    </submittedName>
</protein>
<name>A0A366HRF5_9BACT</name>
<dbReference type="NCBIfam" id="TIGR02598">
    <property type="entry name" value="Verru_Chthon cassette protein B"/>
    <property type="match status" value="1"/>
</dbReference>
<dbReference type="RefSeq" id="WP_113957780.1">
    <property type="nucleotide sequence ID" value="NZ_QNRR01000002.1"/>
</dbReference>
<dbReference type="InterPro" id="IPR019838">
    <property type="entry name" value="Verru/Chthon_B"/>
</dbReference>
<evidence type="ECO:0000313" key="3">
    <source>
        <dbReference type="Proteomes" id="UP000253426"/>
    </source>
</evidence>